<evidence type="ECO:0000259" key="5">
    <source>
        <dbReference type="PROSITE" id="PS51379"/>
    </source>
</evidence>
<name>A0ABZ3IZ44_SPOA4</name>
<feature type="domain" description="4Fe-4S ferredoxin-type" evidence="5">
    <location>
        <begin position="1"/>
        <end position="30"/>
    </location>
</feature>
<evidence type="ECO:0000313" key="7">
    <source>
        <dbReference type="Proteomes" id="UP000216052"/>
    </source>
</evidence>
<dbReference type="InterPro" id="IPR017900">
    <property type="entry name" value="4Fe4S_Fe_S_CS"/>
</dbReference>
<sequence length="61" mass="6794">MKIKTIVAHCKGCGICIEFCPKKVLELNEMGKVNVAQEEECVSCGQCELRCPDYAIFVRKG</sequence>
<keyword evidence="4" id="KW-0411">Iron-sulfur</keyword>
<dbReference type="PANTHER" id="PTHR43687:SF4">
    <property type="entry name" value="BLR5484 PROTEIN"/>
    <property type="match status" value="1"/>
</dbReference>
<dbReference type="Gene3D" id="3.30.70.20">
    <property type="match status" value="1"/>
</dbReference>
<gene>
    <name evidence="6" type="ORF">SPACI_011930</name>
</gene>
<evidence type="ECO:0000256" key="1">
    <source>
        <dbReference type="ARBA" id="ARBA00022485"/>
    </source>
</evidence>
<organism evidence="6 7">
    <name type="scientific">Sporomusa acidovorans (strain ATCC 49682 / DSM 3132 / Mol)</name>
    <dbReference type="NCBI Taxonomy" id="1123286"/>
    <lineage>
        <taxon>Bacteria</taxon>
        <taxon>Bacillati</taxon>
        <taxon>Bacillota</taxon>
        <taxon>Negativicutes</taxon>
        <taxon>Selenomonadales</taxon>
        <taxon>Sporomusaceae</taxon>
        <taxon>Sporomusa</taxon>
    </lineage>
</organism>
<dbReference type="Pfam" id="PF13187">
    <property type="entry name" value="Fer4_9"/>
    <property type="match status" value="1"/>
</dbReference>
<accession>A0ABZ3IZ44</accession>
<feature type="domain" description="4Fe-4S ferredoxin-type" evidence="5">
    <location>
        <begin position="31"/>
        <end position="61"/>
    </location>
</feature>
<dbReference type="InterPro" id="IPR050572">
    <property type="entry name" value="Fe-S_Ferredoxin"/>
</dbReference>
<keyword evidence="3" id="KW-0408">Iron</keyword>
<proteinExistence type="predicted"/>
<evidence type="ECO:0000256" key="4">
    <source>
        <dbReference type="ARBA" id="ARBA00023014"/>
    </source>
</evidence>
<keyword evidence="1" id="KW-0004">4Fe-4S</keyword>
<evidence type="ECO:0000256" key="2">
    <source>
        <dbReference type="ARBA" id="ARBA00022723"/>
    </source>
</evidence>
<evidence type="ECO:0000256" key="3">
    <source>
        <dbReference type="ARBA" id="ARBA00023004"/>
    </source>
</evidence>
<keyword evidence="2" id="KW-0479">Metal-binding</keyword>
<dbReference type="EMBL" id="CP155571">
    <property type="protein sequence ID" value="XFO71178.1"/>
    <property type="molecule type" value="Genomic_DNA"/>
</dbReference>
<evidence type="ECO:0000313" key="6">
    <source>
        <dbReference type="EMBL" id="XFO71178.1"/>
    </source>
</evidence>
<dbReference type="PROSITE" id="PS00198">
    <property type="entry name" value="4FE4S_FER_1"/>
    <property type="match status" value="1"/>
</dbReference>
<reference evidence="6" key="1">
    <citation type="submission" date="2024-05" db="EMBL/GenBank/DDBJ databases">
        <title>Isolation and characterization of Sporomusa carbonis sp. nov., a carboxydotrophic hydrogenogen in the genus of Sporomusa isolated from a charcoal burning pile.</title>
        <authorList>
            <person name="Boeer T."/>
            <person name="Rosenbaum F."/>
            <person name="Eysell L."/>
            <person name="Mueller V."/>
            <person name="Daniel R."/>
            <person name="Poehlein A."/>
        </authorList>
    </citation>
    <scope>NUCLEOTIDE SEQUENCE [LARGE SCALE GENOMIC DNA]</scope>
    <source>
        <strain evidence="6">DSM 3132</strain>
    </source>
</reference>
<dbReference type="PANTHER" id="PTHR43687">
    <property type="entry name" value="ADENYLYLSULFATE REDUCTASE, BETA SUBUNIT"/>
    <property type="match status" value="1"/>
</dbReference>
<dbReference type="PROSITE" id="PS51379">
    <property type="entry name" value="4FE4S_FER_2"/>
    <property type="match status" value="2"/>
</dbReference>
<dbReference type="RefSeq" id="WP_093796006.1">
    <property type="nucleotide sequence ID" value="NZ_CP155571.1"/>
</dbReference>
<dbReference type="Proteomes" id="UP000216052">
    <property type="component" value="Chromosome"/>
</dbReference>
<dbReference type="InterPro" id="IPR017896">
    <property type="entry name" value="4Fe4S_Fe-S-bd"/>
</dbReference>
<dbReference type="SUPFAM" id="SSF54862">
    <property type="entry name" value="4Fe-4S ferredoxins"/>
    <property type="match status" value="1"/>
</dbReference>
<protein>
    <recommendedName>
        <fullName evidence="5">4Fe-4S ferredoxin-type domain-containing protein</fullName>
    </recommendedName>
</protein>
<keyword evidence="7" id="KW-1185">Reference proteome</keyword>